<dbReference type="InterPro" id="IPR001356">
    <property type="entry name" value="HD"/>
</dbReference>
<dbReference type="GO" id="GO:0003677">
    <property type="term" value="F:DNA binding"/>
    <property type="evidence" value="ECO:0007669"/>
    <property type="project" value="InterPro"/>
</dbReference>
<feature type="compositionally biased region" description="Acidic residues" evidence="4">
    <location>
        <begin position="49"/>
        <end position="58"/>
    </location>
</feature>
<evidence type="ECO:0000256" key="4">
    <source>
        <dbReference type="SAM" id="MobiDB-lite"/>
    </source>
</evidence>
<dbReference type="EMBL" id="JAYMYS010000010">
    <property type="protein sequence ID" value="KAK7379924.1"/>
    <property type="molecule type" value="Genomic_DNA"/>
</dbReference>
<feature type="region of interest" description="Disordered" evidence="4">
    <location>
        <begin position="160"/>
        <end position="188"/>
    </location>
</feature>
<evidence type="ECO:0008006" key="7">
    <source>
        <dbReference type="Google" id="ProtNLM"/>
    </source>
</evidence>
<evidence type="ECO:0000256" key="2">
    <source>
        <dbReference type="ARBA" id="ARBA00023015"/>
    </source>
</evidence>
<sequence length="188" mass="20325">MAILPSSSSNLDLTIAVPGFASSPTLPPSSSVKDLDINQVPLEEDWMVANMEDDEDSSNGDHPRKKLRLTKEQSRLLEESFKQNHTLNPEQAEADRNGVRVSEAVVWFSDRAEPKAAEGSGRAQSHEGGPTHRHFPHSCHPLPASTLTMCPRCERVTTTAAADKPLSTASSAAKVQPAPSRQQHPAAC</sequence>
<dbReference type="InterPro" id="IPR050762">
    <property type="entry name" value="HD-ZIP_Homeobox_LZ_Class_II"/>
</dbReference>
<keyword evidence="3" id="KW-0804">Transcription</keyword>
<dbReference type="Gene3D" id="1.10.10.60">
    <property type="entry name" value="Homeodomain-like"/>
    <property type="match status" value="1"/>
</dbReference>
<dbReference type="PANTHER" id="PTHR45714:SF8">
    <property type="entry name" value="HOMEOBOX-LEUCINE ZIPPER PROTEIN ATHB-17"/>
    <property type="match status" value="1"/>
</dbReference>
<dbReference type="Proteomes" id="UP001386955">
    <property type="component" value="Unassembled WGS sequence"/>
</dbReference>
<comment type="subcellular location">
    <subcellularLocation>
        <location evidence="1">Nucleus</location>
    </subcellularLocation>
</comment>
<dbReference type="SUPFAM" id="SSF46689">
    <property type="entry name" value="Homeodomain-like"/>
    <property type="match status" value="1"/>
</dbReference>
<feature type="compositionally biased region" description="Polar residues" evidence="4">
    <location>
        <begin position="167"/>
        <end position="188"/>
    </location>
</feature>
<dbReference type="InterPro" id="IPR009057">
    <property type="entry name" value="Homeodomain-like_sf"/>
</dbReference>
<dbReference type="AlphaFoldDB" id="A0AAN9RPF8"/>
<proteinExistence type="predicted"/>
<organism evidence="5 6">
    <name type="scientific">Psophocarpus tetragonolobus</name>
    <name type="common">Winged bean</name>
    <name type="synonym">Dolichos tetragonolobus</name>
    <dbReference type="NCBI Taxonomy" id="3891"/>
    <lineage>
        <taxon>Eukaryota</taxon>
        <taxon>Viridiplantae</taxon>
        <taxon>Streptophyta</taxon>
        <taxon>Embryophyta</taxon>
        <taxon>Tracheophyta</taxon>
        <taxon>Spermatophyta</taxon>
        <taxon>Magnoliopsida</taxon>
        <taxon>eudicotyledons</taxon>
        <taxon>Gunneridae</taxon>
        <taxon>Pentapetalae</taxon>
        <taxon>rosids</taxon>
        <taxon>fabids</taxon>
        <taxon>Fabales</taxon>
        <taxon>Fabaceae</taxon>
        <taxon>Papilionoideae</taxon>
        <taxon>50 kb inversion clade</taxon>
        <taxon>NPAAA clade</taxon>
        <taxon>indigoferoid/millettioid clade</taxon>
        <taxon>Phaseoleae</taxon>
        <taxon>Psophocarpus</taxon>
    </lineage>
</organism>
<keyword evidence="2" id="KW-0805">Transcription regulation</keyword>
<protein>
    <recommendedName>
        <fullName evidence="7">Homeobox domain-containing protein</fullName>
    </recommendedName>
</protein>
<comment type="caution">
    <text evidence="5">The sequence shown here is derived from an EMBL/GenBank/DDBJ whole genome shotgun (WGS) entry which is preliminary data.</text>
</comment>
<accession>A0AAN9RPF8</accession>
<name>A0AAN9RPF8_PSOTE</name>
<feature type="region of interest" description="Disordered" evidence="4">
    <location>
        <begin position="49"/>
        <end position="70"/>
    </location>
</feature>
<evidence type="ECO:0000313" key="5">
    <source>
        <dbReference type="EMBL" id="KAK7379924.1"/>
    </source>
</evidence>
<evidence type="ECO:0000256" key="3">
    <source>
        <dbReference type="ARBA" id="ARBA00023163"/>
    </source>
</evidence>
<gene>
    <name evidence="5" type="ORF">VNO78_34200</name>
</gene>
<evidence type="ECO:0000256" key="1">
    <source>
        <dbReference type="ARBA" id="ARBA00004123"/>
    </source>
</evidence>
<dbReference type="PANTHER" id="PTHR45714">
    <property type="entry name" value="HOMEOBOX-LEUCINE ZIPPER PROTEIN HAT14"/>
    <property type="match status" value="1"/>
</dbReference>
<evidence type="ECO:0000313" key="6">
    <source>
        <dbReference type="Proteomes" id="UP001386955"/>
    </source>
</evidence>
<dbReference type="CDD" id="cd00086">
    <property type="entry name" value="homeodomain"/>
    <property type="match status" value="1"/>
</dbReference>
<keyword evidence="6" id="KW-1185">Reference proteome</keyword>
<dbReference type="GO" id="GO:0005634">
    <property type="term" value="C:nucleus"/>
    <property type="evidence" value="ECO:0007669"/>
    <property type="project" value="UniProtKB-SubCell"/>
</dbReference>
<reference evidence="5 6" key="1">
    <citation type="submission" date="2024-01" db="EMBL/GenBank/DDBJ databases">
        <title>The genomes of 5 underutilized Papilionoideae crops provide insights into root nodulation and disease resistanc.</title>
        <authorList>
            <person name="Jiang F."/>
        </authorList>
    </citation>
    <scope>NUCLEOTIDE SEQUENCE [LARGE SCALE GENOMIC DNA]</scope>
    <source>
        <strain evidence="5">DUOXIRENSHENG_FW03</strain>
        <tissue evidence="5">Leaves</tissue>
    </source>
</reference>
<feature type="region of interest" description="Disordered" evidence="4">
    <location>
        <begin position="112"/>
        <end position="136"/>
    </location>
</feature>